<evidence type="ECO:0000313" key="5">
    <source>
        <dbReference type="Proteomes" id="UP000005113"/>
    </source>
</evidence>
<dbReference type="Pfam" id="PF07680">
    <property type="entry name" value="DoxA"/>
    <property type="match status" value="1"/>
</dbReference>
<dbReference type="OrthoDB" id="9790967at2"/>
<dbReference type="InterPro" id="IPR011636">
    <property type="entry name" value="DoxA"/>
</dbReference>
<keyword evidence="1" id="KW-0812">Transmembrane</keyword>
<keyword evidence="1" id="KW-1133">Transmembrane helix</keyword>
<sequence>MSNQSAVLPQDGQQFLSYKLLGVFNLGLRLVVGWTYFSAFWRRLILSNKLDPDAANYIGIKFNHFLPQALGIGPIIEFLLEHPAYLWWAMLFFTLIEGVVGLFFMLGFLSRLMSLAVLGLALGILLGSGWLGTTCLDEWQIGILGVSAGASIFMTGGGRYSLDHYALERWGWAGYLSFWSSGPIRWERFQKPVLWSSLLILALALYTNQYFHSGLWGQLHNKSVKPKLALSAPLFQADSLSFELYRIEGVDVYGSFLIQIELLDEAGQVLKHWDQKALSSLPDQQIENAYPAKIKAGAHSLVVPLGAKARLRLPISKALAAKAKTLKLVDISGLSWELSL</sequence>
<evidence type="ECO:0000313" key="4">
    <source>
        <dbReference type="EMBL" id="EJF52559.1"/>
    </source>
</evidence>
<feature type="transmembrane region" description="Helical" evidence="1">
    <location>
        <begin position="20"/>
        <end position="41"/>
    </location>
</feature>
<feature type="transmembrane region" description="Helical" evidence="1">
    <location>
        <begin position="115"/>
        <end position="133"/>
    </location>
</feature>
<feature type="transmembrane region" description="Helical" evidence="1">
    <location>
        <begin position="86"/>
        <end position="108"/>
    </location>
</feature>
<reference evidence="5" key="1">
    <citation type="journal article" date="2012" name="Stand. Genomic Sci.">
        <title>Permanent draft genome sequence of the gliding predator Saprospira grandis strain Sa g1 (= HR1).</title>
        <authorList>
            <person name="Mavromatis K."/>
            <person name="Chertkov O."/>
            <person name="Lapidus A."/>
            <person name="Nolan M."/>
            <person name="Lucas S."/>
            <person name="Tice H."/>
            <person name="Del Rio T.G."/>
            <person name="Cheng J.F."/>
            <person name="Han C."/>
            <person name="Tapia R."/>
            <person name="Bruce D."/>
            <person name="Goodwin L.A."/>
            <person name="Pitluck S."/>
            <person name="Huntemann M."/>
            <person name="Liolios K."/>
            <person name="Pagani I."/>
            <person name="Ivanova N."/>
            <person name="Mikhailova N."/>
            <person name="Pati A."/>
            <person name="Chen A."/>
            <person name="Palaniappan K."/>
            <person name="Land M."/>
            <person name="Brambilla E.M."/>
            <person name="Rohde M."/>
            <person name="Spring S."/>
            <person name="Goker M."/>
            <person name="Detter J.C."/>
            <person name="Bristow J."/>
            <person name="Eisen J.A."/>
            <person name="Markowitz V."/>
            <person name="Hugenholtz P."/>
            <person name="Kyrpides N.C."/>
            <person name="Klenk H.P."/>
            <person name="Woyke T."/>
        </authorList>
    </citation>
    <scope>NUCLEOTIDE SEQUENCE [LARGE SCALE GENOMIC DNA]</scope>
    <source>
        <strain evidence="5">DSM 2844</strain>
    </source>
</reference>
<name>J0NYG6_9BACT</name>
<dbReference type="InterPro" id="IPR017192">
    <property type="entry name" value="ThioSO4-Q_OxRdtase_DoxA/D"/>
</dbReference>
<accession>J0NYG6</accession>
<feature type="domain" description="TQO small subunit DoxD" evidence="2">
    <location>
        <begin position="24"/>
        <end position="169"/>
    </location>
</feature>
<dbReference type="RefSeq" id="WP_002657590.1">
    <property type="nucleotide sequence ID" value="NZ_JH719942.1"/>
</dbReference>
<feature type="transmembrane region" description="Helical" evidence="1">
    <location>
        <begin position="62"/>
        <end position="80"/>
    </location>
</feature>
<dbReference type="Pfam" id="PF04173">
    <property type="entry name" value="DoxD"/>
    <property type="match status" value="1"/>
</dbReference>
<dbReference type="PIRSF" id="PIRSF037390">
    <property type="entry name" value="Thiosulph_Quin_oxidored_DoxA-D"/>
    <property type="match status" value="1"/>
</dbReference>
<keyword evidence="1" id="KW-0472">Membrane</keyword>
<feature type="transmembrane region" description="Helical" evidence="1">
    <location>
        <begin position="139"/>
        <end position="162"/>
    </location>
</feature>
<dbReference type="EMBL" id="JH719942">
    <property type="protein sequence ID" value="EJF52559.1"/>
    <property type="molecule type" value="Genomic_DNA"/>
</dbReference>
<evidence type="ECO:0000259" key="3">
    <source>
        <dbReference type="Pfam" id="PF07680"/>
    </source>
</evidence>
<organism evidence="4 5">
    <name type="scientific">Saprospira grandis DSM 2844</name>
    <dbReference type="NCBI Taxonomy" id="694433"/>
    <lineage>
        <taxon>Bacteria</taxon>
        <taxon>Pseudomonadati</taxon>
        <taxon>Bacteroidota</taxon>
        <taxon>Saprospiria</taxon>
        <taxon>Saprospirales</taxon>
        <taxon>Saprospiraceae</taxon>
        <taxon>Saprospira</taxon>
    </lineage>
</organism>
<gene>
    <name evidence="4" type="ORF">SapgrDRAFT_0823</name>
</gene>
<feature type="transmembrane region" description="Helical" evidence="1">
    <location>
        <begin position="193"/>
        <end position="211"/>
    </location>
</feature>
<protein>
    <submittedName>
        <fullName evidence="4">TQO small subunit</fullName>
    </submittedName>
</protein>
<dbReference type="HOGENOM" id="CLU_057857_0_0_10"/>
<feature type="domain" description="Thiosulphate:quinone oxidoreductase small subunit DoxA" evidence="3">
    <location>
        <begin position="211"/>
        <end position="337"/>
    </location>
</feature>
<evidence type="ECO:0000259" key="2">
    <source>
        <dbReference type="Pfam" id="PF04173"/>
    </source>
</evidence>
<dbReference type="Proteomes" id="UP000005113">
    <property type="component" value="Unassembled WGS sequence"/>
</dbReference>
<proteinExistence type="predicted"/>
<evidence type="ECO:0000256" key="1">
    <source>
        <dbReference type="SAM" id="Phobius"/>
    </source>
</evidence>
<dbReference type="AlphaFoldDB" id="J0NYG6"/>
<dbReference type="InterPro" id="IPR007301">
    <property type="entry name" value="DoxD"/>
</dbReference>